<dbReference type="Gene3D" id="3.40.50.300">
    <property type="entry name" value="P-loop containing nucleotide triphosphate hydrolases"/>
    <property type="match status" value="1"/>
</dbReference>
<evidence type="ECO:0000313" key="11">
    <source>
        <dbReference type="EMBL" id="GHH38560.1"/>
    </source>
</evidence>
<keyword evidence="5" id="KW-0067">ATP-binding</keyword>
<dbReference type="PANTHER" id="PTHR24221:SF606">
    <property type="entry name" value="COLICIN V SECRETION-PROCESSING ATP-BINDING PROTEIN"/>
    <property type="match status" value="1"/>
</dbReference>
<evidence type="ECO:0000256" key="6">
    <source>
        <dbReference type="ARBA" id="ARBA00022989"/>
    </source>
</evidence>
<dbReference type="InterPro" id="IPR017871">
    <property type="entry name" value="ABC_transporter-like_CS"/>
</dbReference>
<evidence type="ECO:0000256" key="2">
    <source>
        <dbReference type="ARBA" id="ARBA00022692"/>
    </source>
</evidence>
<evidence type="ECO:0000313" key="12">
    <source>
        <dbReference type="Proteomes" id="UP000635387"/>
    </source>
</evidence>
<evidence type="ECO:0000256" key="8">
    <source>
        <dbReference type="SAM" id="Phobius"/>
    </source>
</evidence>
<keyword evidence="2 8" id="KW-0812">Transmembrane</keyword>
<feature type="domain" description="ABC transporter" evidence="9">
    <location>
        <begin position="397"/>
        <end position="630"/>
    </location>
</feature>
<dbReference type="Pfam" id="PF00664">
    <property type="entry name" value="ABC_membrane"/>
    <property type="match status" value="1"/>
</dbReference>
<evidence type="ECO:0000256" key="3">
    <source>
        <dbReference type="ARBA" id="ARBA00022741"/>
    </source>
</evidence>
<dbReference type="PROSITE" id="PS50929">
    <property type="entry name" value="ABC_TM1F"/>
    <property type="match status" value="1"/>
</dbReference>
<evidence type="ECO:0000256" key="1">
    <source>
        <dbReference type="ARBA" id="ARBA00004651"/>
    </source>
</evidence>
<feature type="transmembrane region" description="Helical" evidence="8">
    <location>
        <begin position="75"/>
        <end position="100"/>
    </location>
</feature>
<keyword evidence="12" id="KW-1185">Reference proteome</keyword>
<accession>A0ABQ3MF60</accession>
<dbReference type="SUPFAM" id="SSF52540">
    <property type="entry name" value="P-loop containing nucleoside triphosphate hydrolases"/>
    <property type="match status" value="1"/>
</dbReference>
<evidence type="ECO:0000256" key="7">
    <source>
        <dbReference type="ARBA" id="ARBA00023136"/>
    </source>
</evidence>
<proteinExistence type="predicted"/>
<dbReference type="PROSITE" id="PS50893">
    <property type="entry name" value="ABC_TRANSPORTER_2"/>
    <property type="match status" value="1"/>
</dbReference>
<reference evidence="12" key="1">
    <citation type="journal article" date="2019" name="Int. J. Syst. Evol. Microbiol.">
        <title>The Global Catalogue of Microorganisms (GCM) 10K type strain sequencing project: providing services to taxonomists for standard genome sequencing and annotation.</title>
        <authorList>
            <consortium name="The Broad Institute Genomics Platform"/>
            <consortium name="The Broad Institute Genome Sequencing Center for Infectious Disease"/>
            <person name="Wu L."/>
            <person name="Ma J."/>
        </authorList>
    </citation>
    <scope>NUCLEOTIDE SEQUENCE [LARGE SCALE GENOMIC DNA]</scope>
    <source>
        <strain evidence="12">CGMCC 4.7683</strain>
    </source>
</reference>
<feature type="domain" description="ABC transmembrane type-1" evidence="10">
    <location>
        <begin position="86"/>
        <end position="366"/>
    </location>
</feature>
<dbReference type="PANTHER" id="PTHR24221">
    <property type="entry name" value="ATP-BINDING CASSETTE SUB-FAMILY B"/>
    <property type="match status" value="1"/>
</dbReference>
<evidence type="ECO:0000256" key="5">
    <source>
        <dbReference type="ARBA" id="ARBA00022840"/>
    </source>
</evidence>
<dbReference type="InterPro" id="IPR003593">
    <property type="entry name" value="AAA+_ATPase"/>
</dbReference>
<gene>
    <name evidence="11" type="ORF">GCM10017790_84520</name>
</gene>
<evidence type="ECO:0000256" key="4">
    <source>
        <dbReference type="ARBA" id="ARBA00022807"/>
    </source>
</evidence>
<dbReference type="Gene3D" id="3.90.70.10">
    <property type="entry name" value="Cysteine proteinases"/>
    <property type="match status" value="1"/>
</dbReference>
<organism evidence="11 12">
    <name type="scientific">Amycolatopsis oliviviridis</name>
    <dbReference type="NCBI Taxonomy" id="1471590"/>
    <lineage>
        <taxon>Bacteria</taxon>
        <taxon>Bacillati</taxon>
        <taxon>Actinomycetota</taxon>
        <taxon>Actinomycetes</taxon>
        <taxon>Pseudonocardiales</taxon>
        <taxon>Pseudonocardiaceae</taxon>
        <taxon>Amycolatopsis</taxon>
    </lineage>
</organism>
<keyword evidence="7 8" id="KW-0472">Membrane</keyword>
<dbReference type="Gene3D" id="1.20.1560.10">
    <property type="entry name" value="ABC transporter type 1, transmembrane domain"/>
    <property type="match status" value="1"/>
</dbReference>
<keyword evidence="4" id="KW-0788">Thiol protease</keyword>
<comment type="subcellular location">
    <subcellularLocation>
        <location evidence="1">Cell membrane</location>
        <topology evidence="1">Multi-pass membrane protein</topology>
    </subcellularLocation>
</comment>
<keyword evidence="3" id="KW-0547">Nucleotide-binding</keyword>
<keyword evidence="6 8" id="KW-1133">Transmembrane helix</keyword>
<sequence length="643" mass="69749">MNLPMPLMAHWQDSHYVIVEKIGTQTATVVDPNQGRHRIDRREFDENFSGVVLTMKPGPDFFTQRRPRFRTLRFLAGYIPAGPSTAMLLASAALVALGLLPTVFTQHLIDAVIPNGAGSLMWAFGAAALALTIGTAGMGYLRSSLLLRIRTKIDATVMSGFLKHMLSLPYPYFQVRTIGDLLTRANSSQMIRESLTTHTLSLLLDGISSVVYVSLLIFTFPPVGLLVLFIGVTEFAIAFAFAQPVRHATRRQIQFISSAQGSLIESLNGIEEMKATASETAAFGKWNTHYTQQMDASVAHGRLTNRIAVVFDTFRVLSPLAVLWCGAWWTINGDATIGTLVAASTLAGMTLGPFTNMTQAFQALQNLGIHVSRIKDVLDEKPEPRGTIPRSSVHGKVEVSDVRFSHQRGAKPTVRDVTFSAGAGSMVAIVGATGSGKSTLARVLLGLYAPDKGEISIDGVVLQDENRYAFREHFGVVAQDTALYTGSIKDNLTTFAPEVGIDRIVQAARLACIHDEIEALPMGYLTPLGERGTGLSGGQLQRLAIARALLREPRLLVLDEATSHLDTVTEGRIFENLATIGCTRIVISHRLKSIRAAERILVMHEGALVESGSHEALVRSGGRYSEMVGAADRSAEQVPLTLH</sequence>
<dbReference type="InterPro" id="IPR005074">
    <property type="entry name" value="Peptidase_C39"/>
</dbReference>
<dbReference type="SUPFAM" id="SSF90123">
    <property type="entry name" value="ABC transporter transmembrane region"/>
    <property type="match status" value="1"/>
</dbReference>
<dbReference type="InterPro" id="IPR027417">
    <property type="entry name" value="P-loop_NTPase"/>
</dbReference>
<dbReference type="Proteomes" id="UP000635387">
    <property type="component" value="Unassembled WGS sequence"/>
</dbReference>
<dbReference type="Pfam" id="PF03412">
    <property type="entry name" value="Peptidase_C39"/>
    <property type="match status" value="1"/>
</dbReference>
<name>A0ABQ3MF60_9PSEU</name>
<evidence type="ECO:0000259" key="10">
    <source>
        <dbReference type="PROSITE" id="PS50929"/>
    </source>
</evidence>
<dbReference type="SMART" id="SM00382">
    <property type="entry name" value="AAA"/>
    <property type="match status" value="1"/>
</dbReference>
<dbReference type="InterPro" id="IPR003439">
    <property type="entry name" value="ABC_transporter-like_ATP-bd"/>
</dbReference>
<protein>
    <submittedName>
        <fullName evidence="11">Peptidase C39</fullName>
    </submittedName>
</protein>
<dbReference type="PROSITE" id="PS00211">
    <property type="entry name" value="ABC_TRANSPORTER_1"/>
    <property type="match status" value="1"/>
</dbReference>
<evidence type="ECO:0000259" key="9">
    <source>
        <dbReference type="PROSITE" id="PS50893"/>
    </source>
</evidence>
<dbReference type="InterPro" id="IPR011527">
    <property type="entry name" value="ABC1_TM_dom"/>
</dbReference>
<dbReference type="InterPro" id="IPR039421">
    <property type="entry name" value="Type_1_exporter"/>
</dbReference>
<dbReference type="Pfam" id="PF00005">
    <property type="entry name" value="ABC_tran"/>
    <property type="match status" value="1"/>
</dbReference>
<keyword evidence="4" id="KW-0645">Protease</keyword>
<comment type="caution">
    <text evidence="11">The sequence shown here is derived from an EMBL/GenBank/DDBJ whole genome shotgun (WGS) entry which is preliminary data.</text>
</comment>
<feature type="transmembrane region" description="Helical" evidence="8">
    <location>
        <begin position="120"/>
        <end position="141"/>
    </location>
</feature>
<dbReference type="EMBL" id="BNAY01000019">
    <property type="protein sequence ID" value="GHH38560.1"/>
    <property type="molecule type" value="Genomic_DNA"/>
</dbReference>
<dbReference type="InterPro" id="IPR036640">
    <property type="entry name" value="ABC1_TM_sf"/>
</dbReference>
<keyword evidence="4" id="KW-0378">Hydrolase</keyword>